<dbReference type="GO" id="GO:0005990">
    <property type="term" value="P:lactose catabolic process"/>
    <property type="evidence" value="ECO:0007669"/>
    <property type="project" value="TreeGrafter"/>
</dbReference>
<dbReference type="Gene3D" id="2.60.40.10">
    <property type="entry name" value="Immunoglobulins"/>
    <property type="match status" value="2"/>
</dbReference>
<evidence type="ECO:0000256" key="1">
    <source>
        <dbReference type="ARBA" id="ARBA00001412"/>
    </source>
</evidence>
<dbReference type="InterPro" id="IPR032312">
    <property type="entry name" value="LacZ_4"/>
</dbReference>
<dbReference type="InterPro" id="IPR006101">
    <property type="entry name" value="Glyco_hydro_2"/>
</dbReference>
<dbReference type="PANTHER" id="PTHR46323:SF2">
    <property type="entry name" value="BETA-GALACTOSIDASE"/>
    <property type="match status" value="1"/>
</dbReference>
<dbReference type="PROSITE" id="PS00719">
    <property type="entry name" value="GLYCOSYL_HYDROL_F2_1"/>
    <property type="match status" value="1"/>
</dbReference>
<dbReference type="PANTHER" id="PTHR46323">
    <property type="entry name" value="BETA-GALACTOSIDASE"/>
    <property type="match status" value="1"/>
</dbReference>
<evidence type="ECO:0000256" key="4">
    <source>
        <dbReference type="ARBA" id="ARBA00022801"/>
    </source>
</evidence>
<dbReference type="SUPFAM" id="SSF49303">
    <property type="entry name" value="beta-Galactosidase/glucuronidase domain"/>
    <property type="match status" value="2"/>
</dbReference>
<sequence>MTRTDFTALPADDSGFNALGRLPMHALRRAPEVELDGTWEFQLLDSPTAPISETWKTVEVPGLWTMWEDADPPHYTNVQMPFDDMPPRVPARNPTGIYRRSFELRPAEGRRVVLHVGAAEGLLRAFVNGRPVGVSADSHLAAEFDVTEACAASPAGPHTVELVVSKWSSVSYLEDQDQWWQSGLSRSVYLYTVPETRLADLTVVADFDPATRRGALRVEVSTAGLEYLDEGGWSICVDVLGRDETVPVAPRRPAPRLPPLTDDRTSRPATMIPPDLMDLPSLLAADAPIPPAWVPAAPMMRQSLAPAPVAGTAVLDLDDLAVEPWSAENPHLEEIVVRLAGPDDTVVDEVATRVGFRRVRVEGRDLLVNGRRILVQGVNRHDIDPRTGRVVTAERMLAELSLLKRFNVNAIRTSHYPNDPLFLDLCDEIGFYVVDEADIEAHAFAPAVCDDPRYLPAFLERVSRMVLRDRNHPCVIAWSLGNETGYGANHDAAAGWLRRFEPTRPLHYEGAISLDWHGGHAATDLVCPMYPSFESLAAYCADPRADRPVILCEYAHSQGNSTGGLADYWDLFETLPGLQGGFLWQFTDHALDPDGDGRYRYGGDFGDVPNDGTILLNGVVFADLTPQPALYEARGLFSPVRIVSDAAAALAGTVTIRNRQTFNDLSAYTFELHVETGEPPDPVAIEVGEVPAGAAATVDLPEAVREQLKTSSSPPLALTLTARTRNAARWAPAETAVAIHQVVFPRPAPPVATAVPAALPEDGDGELAHPLLRAAPRLCLWRALTDTDRSFALDQRFVRSGFFRLTPASVTVEAAGKGLVVATTVYRTAFDTEIVHRREIVALAEPGRPFAEYQLTEQVRLPDDTEDALRVGVEFELVDGFDEARWVGLGPWENYPDRRASALLGHWRSRIDDLAVPYVWPQENGGRGEVTELRLTGPAGTVSTIHETPLQMAVSRYRVEQFEAARHWWRLPPSGATVVHLDVAHRGLGTAVVGPDTRPRHRLTGHEYAWVWRLRLEATPPR</sequence>
<accession>A0A937UQK7</accession>
<dbReference type="SUPFAM" id="SSF74650">
    <property type="entry name" value="Galactose mutarotase-like"/>
    <property type="match status" value="1"/>
</dbReference>
<reference evidence="8" key="1">
    <citation type="submission" date="2020-12" db="EMBL/GenBank/DDBJ databases">
        <title>Genomic characterization of non-nitrogen-fixing Frankia strains.</title>
        <authorList>
            <person name="Carlos-Shanley C."/>
            <person name="Guerra T."/>
            <person name="Hahn D."/>
        </authorList>
    </citation>
    <scope>NUCLEOTIDE SEQUENCE</scope>
    <source>
        <strain evidence="8">CN6</strain>
    </source>
</reference>
<dbReference type="SUPFAM" id="SSF49785">
    <property type="entry name" value="Galactose-binding domain-like"/>
    <property type="match status" value="1"/>
</dbReference>
<dbReference type="InterPro" id="IPR006103">
    <property type="entry name" value="Glyco_hydro_2_cat"/>
</dbReference>
<dbReference type="InterPro" id="IPR004199">
    <property type="entry name" value="B-gal_small/dom_5"/>
</dbReference>
<evidence type="ECO:0000256" key="6">
    <source>
        <dbReference type="ARBA" id="ARBA00032230"/>
    </source>
</evidence>
<dbReference type="InterPro" id="IPR011013">
    <property type="entry name" value="Gal_mutarotase_sf_dom"/>
</dbReference>
<dbReference type="GO" id="GO:0030246">
    <property type="term" value="F:carbohydrate binding"/>
    <property type="evidence" value="ECO:0007669"/>
    <property type="project" value="InterPro"/>
</dbReference>
<dbReference type="GO" id="GO:0009341">
    <property type="term" value="C:beta-galactosidase complex"/>
    <property type="evidence" value="ECO:0007669"/>
    <property type="project" value="InterPro"/>
</dbReference>
<evidence type="ECO:0000313" key="8">
    <source>
        <dbReference type="EMBL" id="MBL7631949.1"/>
    </source>
</evidence>
<dbReference type="InterPro" id="IPR036156">
    <property type="entry name" value="Beta-gal/glucu_dom_sf"/>
</dbReference>
<dbReference type="Pfam" id="PF02929">
    <property type="entry name" value="Bgal_small_N"/>
    <property type="match status" value="1"/>
</dbReference>
<keyword evidence="4" id="KW-0378">Hydrolase</keyword>
<keyword evidence="9" id="KW-1185">Reference proteome</keyword>
<comment type="caution">
    <text evidence="8">The sequence shown here is derived from an EMBL/GenBank/DDBJ whole genome shotgun (WGS) entry which is preliminary data.</text>
</comment>
<dbReference type="Pfam" id="PF16353">
    <property type="entry name" value="LacZ_4"/>
    <property type="match status" value="1"/>
</dbReference>
<dbReference type="Gene3D" id="2.60.120.260">
    <property type="entry name" value="Galactose-binding domain-like"/>
    <property type="match status" value="1"/>
</dbReference>
<evidence type="ECO:0000256" key="5">
    <source>
        <dbReference type="ARBA" id="ARBA00023295"/>
    </source>
</evidence>
<dbReference type="Gene3D" id="3.20.20.80">
    <property type="entry name" value="Glycosidases"/>
    <property type="match status" value="1"/>
</dbReference>
<dbReference type="EC" id="3.2.1.23" evidence="3"/>
<dbReference type="InterPro" id="IPR023230">
    <property type="entry name" value="Glyco_hydro_2_CS"/>
</dbReference>
<dbReference type="EMBL" id="JAEACQ010000290">
    <property type="protein sequence ID" value="MBL7631949.1"/>
    <property type="molecule type" value="Genomic_DNA"/>
</dbReference>
<dbReference type="InterPro" id="IPR050347">
    <property type="entry name" value="Bact_Beta-galactosidase"/>
</dbReference>
<keyword evidence="5" id="KW-0326">Glycosidase</keyword>
<evidence type="ECO:0000256" key="3">
    <source>
        <dbReference type="ARBA" id="ARBA00012756"/>
    </source>
</evidence>
<dbReference type="SUPFAM" id="SSF51445">
    <property type="entry name" value="(Trans)glycosidases"/>
    <property type="match status" value="1"/>
</dbReference>
<dbReference type="InterPro" id="IPR014718">
    <property type="entry name" value="GH-type_carb-bd"/>
</dbReference>
<dbReference type="InterPro" id="IPR017853">
    <property type="entry name" value="GH"/>
</dbReference>
<dbReference type="PRINTS" id="PR00132">
    <property type="entry name" value="GLHYDRLASE2"/>
</dbReference>
<dbReference type="Pfam" id="PF02837">
    <property type="entry name" value="Glyco_hydro_2_N"/>
    <property type="match status" value="1"/>
</dbReference>
<evidence type="ECO:0000259" key="7">
    <source>
        <dbReference type="SMART" id="SM01038"/>
    </source>
</evidence>
<dbReference type="Pfam" id="PF02836">
    <property type="entry name" value="Glyco_hydro_2_C"/>
    <property type="match status" value="1"/>
</dbReference>
<comment type="similarity">
    <text evidence="2">Belongs to the glycosyl hydrolase 2 family.</text>
</comment>
<dbReference type="Gene3D" id="2.70.98.10">
    <property type="match status" value="1"/>
</dbReference>
<dbReference type="InterPro" id="IPR006104">
    <property type="entry name" value="Glyco_hydro_2_N"/>
</dbReference>
<dbReference type="RefSeq" id="WP_203002540.1">
    <property type="nucleotide sequence ID" value="NZ_JADWYU010000112.1"/>
</dbReference>
<dbReference type="Proteomes" id="UP000604475">
    <property type="component" value="Unassembled WGS sequence"/>
</dbReference>
<evidence type="ECO:0000256" key="2">
    <source>
        <dbReference type="ARBA" id="ARBA00007401"/>
    </source>
</evidence>
<proteinExistence type="inferred from homology"/>
<comment type="catalytic activity">
    <reaction evidence="1">
        <text>Hydrolysis of terminal non-reducing beta-D-galactose residues in beta-D-galactosides.</text>
        <dbReference type="EC" id="3.2.1.23"/>
    </reaction>
</comment>
<evidence type="ECO:0000313" key="9">
    <source>
        <dbReference type="Proteomes" id="UP000604475"/>
    </source>
</evidence>
<protein>
    <recommendedName>
        <fullName evidence="3">beta-galactosidase</fullName>
        <ecNumber evidence="3">3.2.1.23</ecNumber>
    </recommendedName>
    <alternativeName>
        <fullName evidence="6">Lactase</fullName>
    </alternativeName>
</protein>
<dbReference type="InterPro" id="IPR008979">
    <property type="entry name" value="Galactose-bd-like_sf"/>
</dbReference>
<feature type="domain" description="Beta galactosidase small chain/" evidence="7">
    <location>
        <begin position="753"/>
        <end position="1015"/>
    </location>
</feature>
<dbReference type="GO" id="GO:0004565">
    <property type="term" value="F:beta-galactosidase activity"/>
    <property type="evidence" value="ECO:0007669"/>
    <property type="project" value="UniProtKB-EC"/>
</dbReference>
<name>A0A937UQK7_9ACTN</name>
<dbReference type="InterPro" id="IPR013783">
    <property type="entry name" value="Ig-like_fold"/>
</dbReference>
<gene>
    <name evidence="8" type="ORF">I7412_33280</name>
</gene>
<dbReference type="AlphaFoldDB" id="A0A937UQK7"/>
<dbReference type="SMART" id="SM01038">
    <property type="entry name" value="Bgal_small_N"/>
    <property type="match status" value="1"/>
</dbReference>
<organism evidence="8 9">
    <name type="scientific">Frankia nepalensis</name>
    <dbReference type="NCBI Taxonomy" id="1836974"/>
    <lineage>
        <taxon>Bacteria</taxon>
        <taxon>Bacillati</taxon>
        <taxon>Actinomycetota</taxon>
        <taxon>Actinomycetes</taxon>
        <taxon>Frankiales</taxon>
        <taxon>Frankiaceae</taxon>
        <taxon>Frankia</taxon>
    </lineage>
</organism>